<dbReference type="Proteomes" id="UP000887574">
    <property type="component" value="Unplaced"/>
</dbReference>
<protein>
    <submittedName>
        <fullName evidence="3">Phytanoyl-CoA hydroxylase-interacting protein-like C-terminal domain-containing protein</fullName>
    </submittedName>
</protein>
<dbReference type="InterPro" id="IPR042868">
    <property type="entry name" value="PHYHIP/PHYHIPL"/>
</dbReference>
<name>A0A915EG81_9BILA</name>
<evidence type="ECO:0000313" key="2">
    <source>
        <dbReference type="Proteomes" id="UP000887574"/>
    </source>
</evidence>
<reference evidence="3" key="1">
    <citation type="submission" date="2022-11" db="UniProtKB">
        <authorList>
            <consortium name="WormBaseParasite"/>
        </authorList>
    </citation>
    <scope>IDENTIFICATION</scope>
</reference>
<evidence type="ECO:0000313" key="3">
    <source>
        <dbReference type="WBParaSite" id="jg6348.1"/>
    </source>
</evidence>
<dbReference type="Pfam" id="PF19281">
    <property type="entry name" value="PHYHIP_C"/>
    <property type="match status" value="1"/>
</dbReference>
<keyword evidence="2" id="KW-1185">Reference proteome</keyword>
<dbReference type="AlphaFoldDB" id="A0A915EG81"/>
<dbReference type="PANTHER" id="PTHR15698">
    <property type="entry name" value="PROTEIN CBG15099"/>
    <property type="match status" value="1"/>
</dbReference>
<sequence>MQSYDFHPAGHVISTNKVIEVRSKKPKKRSRKRREPANFLVPQFEKTNKRLKLFPSIGNAEVKKIAASDEIGLQCTVSAVKCLLNWKLPPNLVATAHHQELTVDGNSKVHLGLVNEYFLNTSPGESYHVKFECSFKAIFSLKEMHTLFEMAQRFSGTTLHPYEYVYRRKPQNYFTKIRTTCGNVMKPYLKDNNGQSASTINRVLDGLFFGARLQKNGEMKPTFSPLGEMRMQIPVEKLLQIGRVNMYFSDFYCNYAVHYVTLVICKKWSTSDLYCRERLILLLFTDNNFLKVIIKPNKEKRYCVNLKAWVEIYYTEEISITDACMFDKIEATGRGCSKQQGLPHKKSCF</sequence>
<proteinExistence type="predicted"/>
<evidence type="ECO:0000259" key="1">
    <source>
        <dbReference type="Pfam" id="PF19281"/>
    </source>
</evidence>
<dbReference type="WBParaSite" id="jg6348.1">
    <property type="protein sequence ID" value="jg6348.1"/>
    <property type="gene ID" value="jg6348"/>
</dbReference>
<dbReference type="PANTHER" id="PTHR15698:SF4">
    <property type="entry name" value="PHYTANOYL-COA HYDROXYLASE-INTERACTING PROTEIN-LIKE C-TERMINAL DOMAIN-CONTAINING PROTEIN"/>
    <property type="match status" value="1"/>
</dbReference>
<dbReference type="GO" id="GO:0005737">
    <property type="term" value="C:cytoplasm"/>
    <property type="evidence" value="ECO:0007669"/>
    <property type="project" value="TreeGrafter"/>
</dbReference>
<organism evidence="2 3">
    <name type="scientific">Ditylenchus dipsaci</name>
    <dbReference type="NCBI Taxonomy" id="166011"/>
    <lineage>
        <taxon>Eukaryota</taxon>
        <taxon>Metazoa</taxon>
        <taxon>Ecdysozoa</taxon>
        <taxon>Nematoda</taxon>
        <taxon>Chromadorea</taxon>
        <taxon>Rhabditida</taxon>
        <taxon>Tylenchina</taxon>
        <taxon>Tylenchomorpha</taxon>
        <taxon>Sphaerularioidea</taxon>
        <taxon>Anguinidae</taxon>
        <taxon>Anguininae</taxon>
        <taxon>Ditylenchus</taxon>
    </lineage>
</organism>
<accession>A0A915EG81</accession>
<dbReference type="InterPro" id="IPR045545">
    <property type="entry name" value="PHYIP/PHIPL_C"/>
</dbReference>
<feature type="domain" description="Phytanoyl-CoA hydroxylase-interacting protein-like C-terminal" evidence="1">
    <location>
        <begin position="143"/>
        <end position="321"/>
    </location>
</feature>